<keyword evidence="2" id="KW-1185">Reference proteome</keyword>
<sequence length="67" mass="7814">MHKYISHILSKCQESWCTASEHIAFMHKHISHILSKRQESWCTASELIILSNVQPVDSIILNEFFDT</sequence>
<evidence type="ECO:0000313" key="1">
    <source>
        <dbReference type="EMBL" id="KAK7077361.1"/>
    </source>
</evidence>
<dbReference type="AlphaFoldDB" id="A0AAN9A1W4"/>
<protein>
    <submittedName>
        <fullName evidence="1">Uncharacterized protein</fullName>
    </submittedName>
</protein>
<comment type="caution">
    <text evidence="1">The sequence shown here is derived from an EMBL/GenBank/DDBJ whole genome shotgun (WGS) entry which is preliminary data.</text>
</comment>
<name>A0AAN9A1W4_HALRR</name>
<evidence type="ECO:0000313" key="2">
    <source>
        <dbReference type="Proteomes" id="UP001381693"/>
    </source>
</evidence>
<proteinExistence type="predicted"/>
<feature type="non-terminal residue" evidence="1">
    <location>
        <position position="67"/>
    </location>
</feature>
<accession>A0AAN9A1W4</accession>
<organism evidence="1 2">
    <name type="scientific">Halocaridina rubra</name>
    <name type="common">Hawaiian red shrimp</name>
    <dbReference type="NCBI Taxonomy" id="373956"/>
    <lineage>
        <taxon>Eukaryota</taxon>
        <taxon>Metazoa</taxon>
        <taxon>Ecdysozoa</taxon>
        <taxon>Arthropoda</taxon>
        <taxon>Crustacea</taxon>
        <taxon>Multicrustacea</taxon>
        <taxon>Malacostraca</taxon>
        <taxon>Eumalacostraca</taxon>
        <taxon>Eucarida</taxon>
        <taxon>Decapoda</taxon>
        <taxon>Pleocyemata</taxon>
        <taxon>Caridea</taxon>
        <taxon>Atyoidea</taxon>
        <taxon>Atyidae</taxon>
        <taxon>Halocaridina</taxon>
    </lineage>
</organism>
<gene>
    <name evidence="1" type="ORF">SK128_007722</name>
</gene>
<dbReference type="EMBL" id="JAXCGZ010009111">
    <property type="protein sequence ID" value="KAK7077361.1"/>
    <property type="molecule type" value="Genomic_DNA"/>
</dbReference>
<reference evidence="1 2" key="1">
    <citation type="submission" date="2023-11" db="EMBL/GenBank/DDBJ databases">
        <title>Halocaridina rubra genome assembly.</title>
        <authorList>
            <person name="Smith C."/>
        </authorList>
    </citation>
    <scope>NUCLEOTIDE SEQUENCE [LARGE SCALE GENOMIC DNA]</scope>
    <source>
        <strain evidence="1">EP-1</strain>
        <tissue evidence="1">Whole</tissue>
    </source>
</reference>
<dbReference type="Proteomes" id="UP001381693">
    <property type="component" value="Unassembled WGS sequence"/>
</dbReference>